<dbReference type="Proteomes" id="UP000248148">
    <property type="component" value="Unassembled WGS sequence"/>
</dbReference>
<evidence type="ECO:0000313" key="5">
    <source>
        <dbReference type="Proteomes" id="UP000248148"/>
    </source>
</evidence>
<feature type="domain" description="OmpR/PhoB-type" evidence="3">
    <location>
        <begin position="1"/>
        <end position="78"/>
    </location>
</feature>
<dbReference type="GO" id="GO:0000160">
    <property type="term" value="P:phosphorelay signal transduction system"/>
    <property type="evidence" value="ECO:0007669"/>
    <property type="project" value="InterPro"/>
</dbReference>
<dbReference type="Pfam" id="PF00486">
    <property type="entry name" value="Trans_reg_C"/>
    <property type="match status" value="1"/>
</dbReference>
<protein>
    <submittedName>
        <fullName evidence="4">Transcriptional regulator</fullName>
    </submittedName>
</protein>
<dbReference type="SMART" id="SM00862">
    <property type="entry name" value="Trans_reg_C"/>
    <property type="match status" value="1"/>
</dbReference>
<feature type="DNA-binding region" description="OmpR/PhoB-type" evidence="2">
    <location>
        <begin position="1"/>
        <end position="78"/>
    </location>
</feature>
<sequence length="84" mass="9451">MKITLTSVEFDLLLGFCRNPGKVMSREQLIALVHGGMAGSIERSIDVHISRIRPKLEPDPSDRSMIKMVRLGGYVFTPSVEEHR</sequence>
<dbReference type="GO" id="GO:0006355">
    <property type="term" value="P:regulation of DNA-templated transcription"/>
    <property type="evidence" value="ECO:0007669"/>
    <property type="project" value="InterPro"/>
</dbReference>
<evidence type="ECO:0000256" key="1">
    <source>
        <dbReference type="ARBA" id="ARBA00023125"/>
    </source>
</evidence>
<dbReference type="CDD" id="cd00383">
    <property type="entry name" value="trans_reg_C"/>
    <property type="match status" value="1"/>
</dbReference>
<gene>
    <name evidence="4" type="ORF">BJ122_11326</name>
</gene>
<dbReference type="SUPFAM" id="SSF46894">
    <property type="entry name" value="C-terminal effector domain of the bipartite response regulators"/>
    <property type="match status" value="1"/>
</dbReference>
<dbReference type="Gene3D" id="1.10.10.10">
    <property type="entry name" value="Winged helix-like DNA-binding domain superfamily/Winged helix DNA-binding domain"/>
    <property type="match status" value="1"/>
</dbReference>
<dbReference type="InterPro" id="IPR001867">
    <property type="entry name" value="OmpR/PhoB-type_DNA-bd"/>
</dbReference>
<comment type="caution">
    <text evidence="4">The sequence shown here is derived from an EMBL/GenBank/DDBJ whole genome shotgun (WGS) entry which is preliminary data.</text>
</comment>
<keyword evidence="5" id="KW-1185">Reference proteome</keyword>
<evidence type="ECO:0000313" key="4">
    <source>
        <dbReference type="EMBL" id="PYF02242.1"/>
    </source>
</evidence>
<evidence type="ECO:0000259" key="3">
    <source>
        <dbReference type="PROSITE" id="PS51755"/>
    </source>
</evidence>
<proteinExistence type="predicted"/>
<dbReference type="GO" id="GO:0003677">
    <property type="term" value="F:DNA binding"/>
    <property type="evidence" value="ECO:0007669"/>
    <property type="project" value="UniProtKB-UniRule"/>
</dbReference>
<organism evidence="4 5">
    <name type="scientific">Rhodopseudomonas faecalis</name>
    <dbReference type="NCBI Taxonomy" id="99655"/>
    <lineage>
        <taxon>Bacteria</taxon>
        <taxon>Pseudomonadati</taxon>
        <taxon>Pseudomonadota</taxon>
        <taxon>Alphaproteobacteria</taxon>
        <taxon>Hyphomicrobiales</taxon>
        <taxon>Nitrobacteraceae</taxon>
        <taxon>Rhodopseudomonas</taxon>
    </lineage>
</organism>
<evidence type="ECO:0000256" key="2">
    <source>
        <dbReference type="PROSITE-ProRule" id="PRU01091"/>
    </source>
</evidence>
<dbReference type="InterPro" id="IPR016032">
    <property type="entry name" value="Sig_transdc_resp-reg_C-effctor"/>
</dbReference>
<keyword evidence="1 2" id="KW-0238">DNA-binding</keyword>
<dbReference type="PROSITE" id="PS51755">
    <property type="entry name" value="OMPR_PHOB"/>
    <property type="match status" value="1"/>
</dbReference>
<accession>A0A318TB08</accession>
<name>A0A318TB08_9BRAD</name>
<dbReference type="AlphaFoldDB" id="A0A318TB08"/>
<reference evidence="4 5" key="1">
    <citation type="submission" date="2018-06" db="EMBL/GenBank/DDBJ databases">
        <title>Genomic Encyclopedia of Archaeal and Bacterial Type Strains, Phase II (KMG-II): from individual species to whole genera.</title>
        <authorList>
            <person name="Goeker M."/>
        </authorList>
    </citation>
    <scope>NUCLEOTIDE SEQUENCE [LARGE SCALE GENOMIC DNA]</scope>
    <source>
        <strain evidence="4 5">JCM 11668</strain>
    </source>
</reference>
<dbReference type="InterPro" id="IPR036388">
    <property type="entry name" value="WH-like_DNA-bd_sf"/>
</dbReference>
<dbReference type="EMBL" id="QJTI01000013">
    <property type="protein sequence ID" value="PYF02242.1"/>
    <property type="molecule type" value="Genomic_DNA"/>
</dbReference>